<dbReference type="SUPFAM" id="SSF51306">
    <property type="entry name" value="LexA/Signal peptidase"/>
    <property type="match status" value="1"/>
</dbReference>
<evidence type="ECO:0000256" key="2">
    <source>
        <dbReference type="ARBA" id="ARBA00022491"/>
    </source>
</evidence>
<dbReference type="InterPro" id="IPR036286">
    <property type="entry name" value="LexA/Signal_pep-like_sf"/>
</dbReference>
<dbReference type="EC" id="3.4.21.88" evidence="12"/>
<keyword evidence="9 12" id="KW-0804">Transcription</keyword>
<evidence type="ECO:0000256" key="8">
    <source>
        <dbReference type="ARBA" id="ARBA00023125"/>
    </source>
</evidence>
<sequence length="239" mass="26546">MLTRKQHQLLLYIDDHLRRTGYSPSFDEMKDALELRSKSGIHRLISALEERGFLRRHHHRARALEVLRLPHMGTEAPVAALASETGFVPAVLSQGETGLDGAFSEASVANDRQTVSIPLYGRIAAGLPIEAMQDDSDRIEVPISLLGTGEHYALTVAGDSMIEAGILDGDIAIIRRRETAENGQIIVALIDGQEVTLKKLRRRGSMIALEAANRDYETRIFPAERVNIQGRLIALFRQY</sequence>
<comment type="catalytic activity">
    <reaction evidence="12">
        <text>Hydrolysis of Ala-|-Gly bond in repressor LexA.</text>
        <dbReference type="EC" id="3.4.21.88"/>
    </reaction>
</comment>
<dbReference type="PRINTS" id="PR00726">
    <property type="entry name" value="LEXASERPTASE"/>
</dbReference>
<dbReference type="CDD" id="cd06529">
    <property type="entry name" value="S24_LexA-like"/>
    <property type="match status" value="1"/>
</dbReference>
<evidence type="ECO:0000256" key="12">
    <source>
        <dbReference type="HAMAP-Rule" id="MF_00015"/>
    </source>
</evidence>
<dbReference type="Gene3D" id="1.10.10.10">
    <property type="entry name" value="Winged helix-like DNA-binding domain superfamily/Winged helix DNA-binding domain"/>
    <property type="match status" value="1"/>
</dbReference>
<keyword evidence="6 12" id="KW-0068">Autocatalytic cleavage</keyword>
<evidence type="ECO:0000256" key="1">
    <source>
        <dbReference type="ARBA" id="ARBA00007484"/>
    </source>
</evidence>
<keyword evidence="3 12" id="KW-0235">DNA replication</keyword>
<keyword evidence="17" id="KW-1185">Reference proteome</keyword>
<reference evidence="17" key="1">
    <citation type="journal article" date="2019" name="Int. J. Syst. Evol. Microbiol.">
        <title>The Global Catalogue of Microorganisms (GCM) 10K type strain sequencing project: providing services to taxonomists for standard genome sequencing and annotation.</title>
        <authorList>
            <consortium name="The Broad Institute Genomics Platform"/>
            <consortium name="The Broad Institute Genome Sequencing Center for Infectious Disease"/>
            <person name="Wu L."/>
            <person name="Ma J."/>
        </authorList>
    </citation>
    <scope>NUCLEOTIDE SEQUENCE [LARGE SCALE GENOMIC DNA]</scope>
    <source>
        <strain evidence="17">NBRC 3266</strain>
    </source>
</reference>
<feature type="active site" description="For autocatalytic cleavage activity" evidence="12">
    <location>
        <position position="198"/>
    </location>
</feature>
<keyword evidence="2 12" id="KW-0678">Repressor</keyword>
<feature type="active site" description="For autocatalytic cleavage activity" evidence="12">
    <location>
        <position position="160"/>
    </location>
</feature>
<dbReference type="PANTHER" id="PTHR33516">
    <property type="entry name" value="LEXA REPRESSOR"/>
    <property type="match status" value="1"/>
</dbReference>
<dbReference type="InterPro" id="IPR039418">
    <property type="entry name" value="LexA-like"/>
</dbReference>
<accession>A0ABQ5WV32</accession>
<comment type="function">
    <text evidence="12">Represses a number of genes involved in the response to DNA damage (SOS response), including recA and lexA. In the presence of single-stranded DNA, RecA interacts with LexA causing an autocatalytic cleavage which disrupts the DNA-binding part of LexA, leading to derepression of the SOS regulon and eventually DNA repair.</text>
</comment>
<dbReference type="InterPro" id="IPR036388">
    <property type="entry name" value="WH-like_DNA-bd_sf"/>
</dbReference>
<dbReference type="InterPro" id="IPR050077">
    <property type="entry name" value="LexA_repressor"/>
</dbReference>
<dbReference type="Pfam" id="PF00717">
    <property type="entry name" value="Peptidase_S24"/>
    <property type="match status" value="1"/>
</dbReference>
<comment type="similarity">
    <text evidence="1 12 13">Belongs to the peptidase S24 family.</text>
</comment>
<dbReference type="Gene3D" id="2.10.109.10">
    <property type="entry name" value="Umud Fragment, subunit A"/>
    <property type="match status" value="1"/>
</dbReference>
<dbReference type="NCBIfam" id="TIGR00498">
    <property type="entry name" value="lexA"/>
    <property type="match status" value="1"/>
</dbReference>
<dbReference type="EMBL" id="BSNV01000049">
    <property type="protein sequence ID" value="GLQ67279.1"/>
    <property type="molecule type" value="Genomic_DNA"/>
</dbReference>
<evidence type="ECO:0000259" key="14">
    <source>
        <dbReference type="Pfam" id="PF00717"/>
    </source>
</evidence>
<dbReference type="InterPro" id="IPR015927">
    <property type="entry name" value="Peptidase_S24_S26A/B/C"/>
</dbReference>
<evidence type="ECO:0000256" key="7">
    <source>
        <dbReference type="ARBA" id="ARBA00023015"/>
    </source>
</evidence>
<name>A0ABQ5WV32_9PROT</name>
<dbReference type="InterPro" id="IPR006197">
    <property type="entry name" value="Peptidase_S24_LexA"/>
</dbReference>
<evidence type="ECO:0000256" key="3">
    <source>
        <dbReference type="ARBA" id="ARBA00022705"/>
    </source>
</evidence>
<feature type="DNA-binding region" description="H-T-H motif" evidence="12">
    <location>
        <begin position="26"/>
        <end position="46"/>
    </location>
</feature>
<keyword evidence="11 12" id="KW-0742">SOS response</keyword>
<keyword evidence="7 12" id="KW-0805">Transcription regulation</keyword>
<evidence type="ECO:0000259" key="15">
    <source>
        <dbReference type="Pfam" id="PF01726"/>
    </source>
</evidence>
<dbReference type="PANTHER" id="PTHR33516:SF2">
    <property type="entry name" value="LEXA REPRESSOR-RELATED"/>
    <property type="match status" value="1"/>
</dbReference>
<dbReference type="InterPro" id="IPR036390">
    <property type="entry name" value="WH_DNA-bd_sf"/>
</dbReference>
<evidence type="ECO:0000313" key="17">
    <source>
        <dbReference type="Proteomes" id="UP001156629"/>
    </source>
</evidence>
<evidence type="ECO:0000256" key="4">
    <source>
        <dbReference type="ARBA" id="ARBA00022763"/>
    </source>
</evidence>
<dbReference type="Pfam" id="PF01726">
    <property type="entry name" value="LexA_DNA_bind"/>
    <property type="match status" value="1"/>
</dbReference>
<keyword evidence="4 12" id="KW-0227">DNA damage</keyword>
<dbReference type="InterPro" id="IPR006199">
    <property type="entry name" value="LexA_DNA-bd_dom"/>
</dbReference>
<keyword evidence="10 12" id="KW-0234">DNA repair</keyword>
<gene>
    <name evidence="12 16" type="primary">lexA</name>
    <name evidence="16" type="ORF">GCM10007870_28640</name>
</gene>
<evidence type="ECO:0000256" key="5">
    <source>
        <dbReference type="ARBA" id="ARBA00022801"/>
    </source>
</evidence>
<dbReference type="InterPro" id="IPR006200">
    <property type="entry name" value="LexA"/>
</dbReference>
<evidence type="ECO:0000256" key="6">
    <source>
        <dbReference type="ARBA" id="ARBA00022813"/>
    </source>
</evidence>
<evidence type="ECO:0000256" key="9">
    <source>
        <dbReference type="ARBA" id="ARBA00023163"/>
    </source>
</evidence>
<dbReference type="HAMAP" id="MF_00015">
    <property type="entry name" value="LexA"/>
    <property type="match status" value="1"/>
</dbReference>
<keyword evidence="8 12" id="KW-0238">DNA-binding</keyword>
<comment type="caution">
    <text evidence="16">The sequence shown here is derived from an EMBL/GenBank/DDBJ whole genome shotgun (WGS) entry which is preliminary data.</text>
</comment>
<feature type="site" description="Cleavage; by autolysis" evidence="12">
    <location>
        <begin position="125"/>
        <end position="126"/>
    </location>
</feature>
<protein>
    <recommendedName>
        <fullName evidence="12">LexA repressor</fullName>
        <ecNumber evidence="12">3.4.21.88</ecNumber>
    </recommendedName>
</protein>
<evidence type="ECO:0000256" key="11">
    <source>
        <dbReference type="ARBA" id="ARBA00023236"/>
    </source>
</evidence>
<comment type="subunit">
    <text evidence="12">Homodimer.</text>
</comment>
<dbReference type="RefSeq" id="WP_099286735.1">
    <property type="nucleotide sequence ID" value="NZ_BEWP01000006.1"/>
</dbReference>
<dbReference type="SUPFAM" id="SSF46785">
    <property type="entry name" value="Winged helix' DNA-binding domain"/>
    <property type="match status" value="1"/>
</dbReference>
<keyword evidence="5 12" id="KW-0378">Hydrolase</keyword>
<dbReference type="GeneID" id="76194869"/>
<evidence type="ECO:0000313" key="16">
    <source>
        <dbReference type="EMBL" id="GLQ67279.1"/>
    </source>
</evidence>
<feature type="domain" description="LexA repressor DNA-binding" evidence="15">
    <location>
        <begin position="2"/>
        <end position="63"/>
    </location>
</feature>
<proteinExistence type="inferred from homology"/>
<feature type="domain" description="Peptidase S24/S26A/S26B/S26C" evidence="14">
    <location>
        <begin position="118"/>
        <end position="233"/>
    </location>
</feature>
<dbReference type="Proteomes" id="UP001156629">
    <property type="component" value="Unassembled WGS sequence"/>
</dbReference>
<evidence type="ECO:0000256" key="13">
    <source>
        <dbReference type="RuleBase" id="RU003991"/>
    </source>
</evidence>
<organism evidence="16 17">
    <name type="scientific">Gluconobacter kondonii</name>
    <dbReference type="NCBI Taxonomy" id="941463"/>
    <lineage>
        <taxon>Bacteria</taxon>
        <taxon>Pseudomonadati</taxon>
        <taxon>Pseudomonadota</taxon>
        <taxon>Alphaproteobacteria</taxon>
        <taxon>Acetobacterales</taxon>
        <taxon>Acetobacteraceae</taxon>
        <taxon>Gluconobacter</taxon>
    </lineage>
</organism>
<evidence type="ECO:0000256" key="10">
    <source>
        <dbReference type="ARBA" id="ARBA00023204"/>
    </source>
</evidence>